<dbReference type="PANTHER" id="PTHR43727">
    <property type="entry name" value="DIAMINOPIMELATE DECARBOXYLASE"/>
    <property type="match status" value="1"/>
</dbReference>
<dbReference type="PANTHER" id="PTHR43727:SF2">
    <property type="entry name" value="GROUP IV DECARBOXYLASE"/>
    <property type="match status" value="1"/>
</dbReference>
<dbReference type="PRINTS" id="PR01181">
    <property type="entry name" value="DAPDCRBXLASE"/>
</dbReference>
<dbReference type="SUPFAM" id="SSF50621">
    <property type="entry name" value="Alanine racemase C-terminal domain-like"/>
    <property type="match status" value="1"/>
</dbReference>
<comment type="catalytic activity">
    <reaction evidence="5 7">
        <text>meso-2,6-diaminopimelate + H(+) = L-lysine + CO2</text>
        <dbReference type="Rhea" id="RHEA:15101"/>
        <dbReference type="ChEBI" id="CHEBI:15378"/>
        <dbReference type="ChEBI" id="CHEBI:16526"/>
        <dbReference type="ChEBI" id="CHEBI:32551"/>
        <dbReference type="ChEBI" id="CHEBI:57791"/>
        <dbReference type="EC" id="4.1.1.20"/>
    </reaction>
</comment>
<keyword evidence="4 5" id="KW-0456">Lyase</keyword>
<comment type="pathway">
    <text evidence="5 7">Amino-acid biosynthesis; L-lysine biosynthesis via DAP pathway; L-lysine from DL-2,6-diaminopimelate: step 1/1.</text>
</comment>
<dbReference type="Pfam" id="PF02784">
    <property type="entry name" value="Orn_Arg_deC_N"/>
    <property type="match status" value="1"/>
</dbReference>
<comment type="caution">
    <text evidence="9">The sequence shown here is derived from an EMBL/GenBank/DDBJ whole genome shotgun (WGS) entry which is preliminary data.</text>
</comment>
<dbReference type="EC" id="4.1.1.20" evidence="5 6"/>
<name>A0ABU7U2Z0_9PROT</name>
<keyword evidence="5" id="KW-0028">Amino-acid biosynthesis</keyword>
<dbReference type="Proteomes" id="UP001312908">
    <property type="component" value="Unassembled WGS sequence"/>
</dbReference>
<evidence type="ECO:0000313" key="10">
    <source>
        <dbReference type="Proteomes" id="UP001312908"/>
    </source>
</evidence>
<gene>
    <name evidence="5" type="primary">lysA</name>
    <name evidence="9" type="ORF">DOFOFD_09260</name>
</gene>
<comment type="similarity">
    <text evidence="5">Belongs to the Orn/Lys/Arg decarboxylase class-II family. LysA subfamily.</text>
</comment>
<comment type="function">
    <text evidence="5">Specifically catalyzes the decarboxylation of meso-diaminopimelate (meso-DAP) to L-lysine.</text>
</comment>
<dbReference type="InterPro" id="IPR022644">
    <property type="entry name" value="De-COase2_N"/>
</dbReference>
<evidence type="ECO:0000259" key="8">
    <source>
        <dbReference type="Pfam" id="PF02784"/>
    </source>
</evidence>
<dbReference type="InterPro" id="IPR000183">
    <property type="entry name" value="Orn/DAP/Arg_de-COase"/>
</dbReference>
<evidence type="ECO:0000256" key="6">
    <source>
        <dbReference type="NCBIfam" id="TIGR01048"/>
    </source>
</evidence>
<feature type="modified residue" description="N6-(pyridoxal phosphate)lysine" evidence="5">
    <location>
        <position position="83"/>
    </location>
</feature>
<dbReference type="HAMAP" id="MF_02120">
    <property type="entry name" value="LysA"/>
    <property type="match status" value="1"/>
</dbReference>
<protein>
    <recommendedName>
        <fullName evidence="5 6">Diaminopimelate decarboxylase</fullName>
        <shortName evidence="5">DAP decarboxylase</shortName>
        <shortName evidence="5">DAPDC</shortName>
        <ecNumber evidence="5 6">4.1.1.20</ecNumber>
    </recommendedName>
</protein>
<feature type="binding site" evidence="5">
    <location>
        <position position="337"/>
    </location>
    <ligand>
        <name>substrate</name>
    </ligand>
</feature>
<organism evidence="9 10">
    <name type="scientific">Sorlinia euscelidii</name>
    <dbReference type="NCBI Taxonomy" id="3081148"/>
    <lineage>
        <taxon>Bacteria</taxon>
        <taxon>Pseudomonadati</taxon>
        <taxon>Pseudomonadota</taxon>
        <taxon>Alphaproteobacteria</taxon>
        <taxon>Acetobacterales</taxon>
        <taxon>Acetobacteraceae</taxon>
        <taxon>Sorlinia</taxon>
    </lineage>
</organism>
<evidence type="ECO:0000256" key="2">
    <source>
        <dbReference type="ARBA" id="ARBA00022793"/>
    </source>
</evidence>
<feature type="domain" description="Orn/DAP/Arg decarboxylase 2 N-terminal" evidence="8">
    <location>
        <begin position="58"/>
        <end position="302"/>
    </location>
</feature>
<keyword evidence="2 5" id="KW-0210">Decarboxylase</keyword>
<comment type="cofactor">
    <cofactor evidence="1 5 7">
        <name>pyridoxal 5'-phosphate</name>
        <dbReference type="ChEBI" id="CHEBI:597326"/>
    </cofactor>
</comment>
<feature type="binding site" evidence="5">
    <location>
        <position position="398"/>
    </location>
    <ligand>
        <name>substrate</name>
    </ligand>
</feature>
<dbReference type="InterPro" id="IPR029066">
    <property type="entry name" value="PLP-binding_barrel"/>
</dbReference>
<proteinExistence type="inferred from homology"/>
<keyword evidence="5 7" id="KW-0457">Lysine biosynthesis</keyword>
<keyword evidence="3 5" id="KW-0663">Pyridoxal phosphate</keyword>
<dbReference type="SUPFAM" id="SSF51419">
    <property type="entry name" value="PLP-binding barrel"/>
    <property type="match status" value="1"/>
</dbReference>
<evidence type="ECO:0000256" key="5">
    <source>
        <dbReference type="HAMAP-Rule" id="MF_02120"/>
    </source>
</evidence>
<evidence type="ECO:0000313" key="9">
    <source>
        <dbReference type="EMBL" id="MEE8659199.1"/>
    </source>
</evidence>
<evidence type="ECO:0000256" key="4">
    <source>
        <dbReference type="ARBA" id="ARBA00023239"/>
    </source>
</evidence>
<dbReference type="Gene3D" id="2.40.37.10">
    <property type="entry name" value="Lyase, Ornithine Decarboxylase, Chain A, domain 1"/>
    <property type="match status" value="1"/>
</dbReference>
<evidence type="ECO:0000256" key="3">
    <source>
        <dbReference type="ARBA" id="ARBA00022898"/>
    </source>
</evidence>
<feature type="binding site" evidence="5">
    <location>
        <position position="299"/>
    </location>
    <ligand>
        <name>substrate</name>
    </ligand>
</feature>
<dbReference type="InterPro" id="IPR002986">
    <property type="entry name" value="DAP_deCOOHase_LysA"/>
</dbReference>
<feature type="binding site" evidence="5">
    <location>
        <position position="398"/>
    </location>
    <ligand>
        <name>pyridoxal 5'-phosphate</name>
        <dbReference type="ChEBI" id="CHEBI:597326"/>
    </ligand>
</feature>
<dbReference type="CDD" id="cd06828">
    <property type="entry name" value="PLPDE_III_DapDC"/>
    <property type="match status" value="1"/>
</dbReference>
<evidence type="ECO:0000256" key="7">
    <source>
        <dbReference type="RuleBase" id="RU003738"/>
    </source>
</evidence>
<keyword evidence="10" id="KW-1185">Reference proteome</keyword>
<dbReference type="NCBIfam" id="TIGR01048">
    <property type="entry name" value="lysA"/>
    <property type="match status" value="1"/>
</dbReference>
<dbReference type="InterPro" id="IPR009006">
    <property type="entry name" value="Ala_racemase/Decarboxylase_C"/>
</dbReference>
<sequence>MGQKHPMPNLSPSLSEILQSRPWLRYDSDAALLFDGVRLHDVAAQYDTPCWVFSASMLRARARALKAAFSDRGQPISIHYAVKANDHRATLTILRREGFGADVVSGGELRKAIAAGMAPSDIVFSGVGKTDAELTLAIQTEIGVINVESREELHRLITLATHLGKRPKVALRVNPHIDAGTHDKISTGREGDKFGVDWREAPALSRMAAKDPHLDFIGLAAHIGSQITSIAPFEAACQRLAGMVTDLRADGVPVSHVDCGGGLGIRYHQESPPDIADYAQAIVRHLGPLNVAISIEPGRWLSGPTGILLTRVIDVKAQPAPRSDFVFIDAAMNDLARPALYAAWHDVLPLHARATQRPEKAQTLAGPVCETGDILATDRILPPLSRGDMLAILDTGAYGAVMSSTYNARPLAAQIMIEDGKIAEIRPRQTLEALWEAERLPDWLKAE</sequence>
<reference evidence="9 10" key="1">
    <citation type="submission" date="2023-10" db="EMBL/GenBank/DDBJ databases">
        <title>Sorlinia euscelidii gen. nov., sp. nov., an acetic acid bacteria isolated from the gut of Euscelidius variegatus emitter.</title>
        <authorList>
            <person name="Michoud G."/>
            <person name="Marasco R."/>
            <person name="Seferji K."/>
            <person name="Gonella E."/>
            <person name="Garuglieri E."/>
            <person name="Alma A."/>
            <person name="Mapelli F."/>
            <person name="Borin S."/>
            <person name="Daffonchio D."/>
            <person name="Crotti E."/>
        </authorList>
    </citation>
    <scope>NUCLEOTIDE SEQUENCE [LARGE SCALE GENOMIC DNA]</scope>
    <source>
        <strain evidence="9 10">EV16P</strain>
    </source>
</reference>
<evidence type="ECO:0000256" key="1">
    <source>
        <dbReference type="ARBA" id="ARBA00001933"/>
    </source>
</evidence>
<feature type="binding site" evidence="5">
    <location>
        <begin position="296"/>
        <end position="299"/>
    </location>
    <ligand>
        <name>pyridoxal 5'-phosphate</name>
        <dbReference type="ChEBI" id="CHEBI:597326"/>
    </ligand>
</feature>
<feature type="binding site" evidence="5">
    <location>
        <position position="341"/>
    </location>
    <ligand>
        <name>substrate</name>
    </ligand>
</feature>
<dbReference type="Gene3D" id="3.20.20.10">
    <property type="entry name" value="Alanine racemase"/>
    <property type="match status" value="1"/>
</dbReference>
<accession>A0ABU7U2Z0</accession>
<dbReference type="EMBL" id="JAWJZY010000003">
    <property type="protein sequence ID" value="MEE8659199.1"/>
    <property type="molecule type" value="Genomic_DNA"/>
</dbReference>
<comment type="subunit">
    <text evidence="5">Homodimer.</text>
</comment>
<feature type="binding site" evidence="5">
    <location>
        <position position="370"/>
    </location>
    <ligand>
        <name>substrate</name>
    </ligand>
</feature>
<feature type="binding site" evidence="5">
    <location>
        <position position="262"/>
    </location>
    <ligand>
        <name>pyridoxal 5'-phosphate</name>
        <dbReference type="ChEBI" id="CHEBI:597326"/>
    </ligand>
</feature>
<dbReference type="PRINTS" id="PR01179">
    <property type="entry name" value="ODADCRBXLASE"/>
</dbReference>